<feature type="chain" id="PRO_5015478624" evidence="1">
    <location>
        <begin position="20"/>
        <end position="470"/>
    </location>
</feature>
<keyword evidence="1" id="KW-0732">Signal</keyword>
<sequence>MKKKLLQLVLLLVFFKAYTQVGINTPSPAATLDINAKNATGTSTSVEGILIPRIDRQKAQSMAGIPTSILIYVNSTATGSQTGTAVNIDTVGYYYYDGTTWLKLHNPTNSTVGNIYNTDGTLTGNRIVSQGNSTLAFTGTATNAFSVDNTTLSVDAANNLVGIGTITPDTKLTINTPDGSFGLNHTNGTINLKTYIGGGSSYFGTTTANNLYLMSNNTIRMAVTSDGNIGVGTSTPDTSALLDISDSNKGFLLPRISLTSITDASTIVSPAKGLLVYNINPGLTPYGEGIYYNEGTTVSANWRRLSPQTTDYQLAGIFIDAATAPVDQAALGSGVVVNDINLGLSTPITIPANSEAKISVDYSIPVGTTNTVGSESGYYGIRFLKNGVEEPLGSRKYTIPEGDNGSQMVSVGGKFGETIVNSSSSPITVTYTLNGYAESNNHAIRFNMWSTSGNNFNWGKGSMAVTVFVK</sequence>
<dbReference type="EMBL" id="PCPP01000004">
    <property type="protein sequence ID" value="PRB81792.1"/>
    <property type="molecule type" value="Genomic_DNA"/>
</dbReference>
<keyword evidence="4" id="KW-1185">Reference proteome</keyword>
<proteinExistence type="predicted"/>
<accession>A0A2S9CMQ1</accession>
<comment type="caution">
    <text evidence="2">The sequence shown here is derived from an EMBL/GenBank/DDBJ whole genome shotgun (WGS) entry which is preliminary data.</text>
</comment>
<organism evidence="2 5">
    <name type="scientific">Chryseobacterium culicis</name>
    <dbReference type="NCBI Taxonomy" id="680127"/>
    <lineage>
        <taxon>Bacteria</taxon>
        <taxon>Pseudomonadati</taxon>
        <taxon>Bacteroidota</taxon>
        <taxon>Flavobacteriia</taxon>
        <taxon>Flavobacteriales</taxon>
        <taxon>Weeksellaceae</taxon>
        <taxon>Chryseobacterium group</taxon>
        <taxon>Chryseobacterium</taxon>
    </lineage>
</organism>
<protein>
    <submittedName>
        <fullName evidence="2">Uncharacterized protein</fullName>
    </submittedName>
</protein>
<evidence type="ECO:0000313" key="3">
    <source>
        <dbReference type="EMBL" id="PRB88447.1"/>
    </source>
</evidence>
<dbReference type="AlphaFoldDB" id="A0A2S9CMQ1"/>
<gene>
    <name evidence="2" type="ORF">CQ022_19155</name>
    <name evidence="3" type="ORF">CQ033_18060</name>
</gene>
<dbReference type="EMBL" id="PCPH01000005">
    <property type="protein sequence ID" value="PRB88447.1"/>
    <property type="molecule type" value="Genomic_DNA"/>
</dbReference>
<dbReference type="RefSeq" id="WP_105683907.1">
    <property type="nucleotide sequence ID" value="NZ_JBBGZD010000004.1"/>
</dbReference>
<dbReference type="Proteomes" id="UP000238325">
    <property type="component" value="Unassembled WGS sequence"/>
</dbReference>
<reference evidence="4 5" key="1">
    <citation type="submission" date="2017-09" db="EMBL/GenBank/DDBJ databases">
        <title>Genomic, metabolic, and phenotypic characteristics of bacterial isolates from the natural microbiome of the model nematode Caenorhabditis elegans.</title>
        <authorList>
            <person name="Zimmermann J."/>
            <person name="Obeng N."/>
            <person name="Yang W."/>
            <person name="Obeng O."/>
            <person name="Kissoyan K."/>
            <person name="Pees B."/>
            <person name="Dirksen P."/>
            <person name="Hoppner M."/>
            <person name="Franke A."/>
            <person name="Rosenstiel P."/>
            <person name="Leippe M."/>
            <person name="Dierking K."/>
            <person name="Kaleta C."/>
            <person name="Schulenburg H."/>
        </authorList>
    </citation>
    <scope>NUCLEOTIDE SEQUENCE [LARGE SCALE GENOMIC DNA]</scope>
    <source>
        <strain evidence="2 5">MYb25</strain>
        <strain evidence="3 4">MYb44</strain>
    </source>
</reference>
<evidence type="ECO:0000256" key="1">
    <source>
        <dbReference type="SAM" id="SignalP"/>
    </source>
</evidence>
<evidence type="ECO:0000313" key="2">
    <source>
        <dbReference type="EMBL" id="PRB81792.1"/>
    </source>
</evidence>
<name>A0A2S9CMQ1_CHRCI</name>
<feature type="signal peptide" evidence="1">
    <location>
        <begin position="1"/>
        <end position="19"/>
    </location>
</feature>
<evidence type="ECO:0000313" key="5">
    <source>
        <dbReference type="Proteomes" id="UP000238534"/>
    </source>
</evidence>
<evidence type="ECO:0000313" key="4">
    <source>
        <dbReference type="Proteomes" id="UP000238325"/>
    </source>
</evidence>
<dbReference type="Proteomes" id="UP000238534">
    <property type="component" value="Unassembled WGS sequence"/>
</dbReference>
<dbReference type="OrthoDB" id="1231337at2"/>